<keyword evidence="3" id="KW-0687">Ribonucleoprotein</keyword>
<dbReference type="Proteomes" id="UP000734854">
    <property type="component" value="Unassembled WGS sequence"/>
</dbReference>
<feature type="domain" description="Protein kinase" evidence="5">
    <location>
        <begin position="220"/>
        <end position="507"/>
    </location>
</feature>
<dbReference type="SUPFAM" id="SSF56053">
    <property type="entry name" value="Ribosomal protein L6"/>
    <property type="match status" value="1"/>
</dbReference>
<dbReference type="Pfam" id="PF07970">
    <property type="entry name" value="COPIIcoated_ERV"/>
    <property type="match status" value="1"/>
</dbReference>
<keyword evidence="4" id="KW-0472">Membrane</keyword>
<dbReference type="PROSITE" id="PS00108">
    <property type="entry name" value="PROTEIN_KINASE_ST"/>
    <property type="match status" value="1"/>
</dbReference>
<dbReference type="InterPro" id="IPR020040">
    <property type="entry name" value="Ribosomal_uL6_a/b-dom"/>
</dbReference>
<dbReference type="Pfam" id="PF00347">
    <property type="entry name" value="Ribosomal_L6"/>
    <property type="match status" value="1"/>
</dbReference>
<keyword evidence="4" id="KW-1133">Transmembrane helix</keyword>
<dbReference type="GO" id="GO:0022625">
    <property type="term" value="C:cytosolic large ribosomal subunit"/>
    <property type="evidence" value="ECO:0007669"/>
    <property type="project" value="TreeGrafter"/>
</dbReference>
<dbReference type="GO" id="GO:0005524">
    <property type="term" value="F:ATP binding"/>
    <property type="evidence" value="ECO:0007669"/>
    <property type="project" value="InterPro"/>
</dbReference>
<dbReference type="PROSITE" id="PS50011">
    <property type="entry name" value="PROTEIN_KINASE_DOM"/>
    <property type="match status" value="1"/>
</dbReference>
<reference evidence="6 7" key="1">
    <citation type="submission" date="2020-08" db="EMBL/GenBank/DDBJ databases">
        <title>Plant Genome Project.</title>
        <authorList>
            <person name="Zhang R.-G."/>
        </authorList>
    </citation>
    <scope>NUCLEOTIDE SEQUENCE [LARGE SCALE GENOMIC DNA]</scope>
    <source>
        <tissue evidence="6">Rhizome</tissue>
    </source>
</reference>
<dbReference type="GO" id="GO:0019843">
    <property type="term" value="F:rRNA binding"/>
    <property type="evidence" value="ECO:0007669"/>
    <property type="project" value="InterPro"/>
</dbReference>
<evidence type="ECO:0000256" key="1">
    <source>
        <dbReference type="ARBA" id="ARBA00009356"/>
    </source>
</evidence>
<evidence type="ECO:0000313" key="7">
    <source>
        <dbReference type="Proteomes" id="UP000734854"/>
    </source>
</evidence>
<gene>
    <name evidence="6" type="ORF">ZIOFF_055620</name>
</gene>
<dbReference type="PANTHER" id="PTHR11655:SF16">
    <property type="entry name" value="60S RIBOSOMAL PROTEIN L9"/>
    <property type="match status" value="1"/>
</dbReference>
<accession>A0A8J5KKH0</accession>
<keyword evidence="2" id="KW-0689">Ribosomal protein</keyword>
<comment type="caution">
    <text evidence="6">The sequence shown here is derived from an EMBL/GenBank/DDBJ whole genome shotgun (WGS) entry which is preliminary data.</text>
</comment>
<keyword evidence="4" id="KW-0812">Transmembrane</keyword>
<name>A0A8J5KKH0_ZINOF</name>
<feature type="transmembrane region" description="Helical" evidence="4">
    <location>
        <begin position="317"/>
        <end position="338"/>
    </location>
</feature>
<dbReference type="GO" id="GO:0004672">
    <property type="term" value="F:protein kinase activity"/>
    <property type="evidence" value="ECO:0007669"/>
    <property type="project" value="InterPro"/>
</dbReference>
<dbReference type="InterPro" id="IPR012936">
    <property type="entry name" value="Erv_C"/>
</dbReference>
<proteinExistence type="inferred from homology"/>
<feature type="transmembrane region" description="Helical" evidence="4">
    <location>
        <begin position="55"/>
        <end position="76"/>
    </location>
</feature>
<evidence type="ECO:0000259" key="5">
    <source>
        <dbReference type="PROSITE" id="PS50011"/>
    </source>
</evidence>
<protein>
    <recommendedName>
        <fullName evidence="5">Protein kinase domain-containing protein</fullName>
    </recommendedName>
</protein>
<keyword evidence="7" id="KW-1185">Reference proteome</keyword>
<dbReference type="PANTHER" id="PTHR11655">
    <property type="entry name" value="60S/50S RIBOSOMAL PROTEIN L6/L9"/>
    <property type="match status" value="1"/>
</dbReference>
<evidence type="ECO:0000313" key="6">
    <source>
        <dbReference type="EMBL" id="KAG6487038.1"/>
    </source>
</evidence>
<dbReference type="SUPFAM" id="SSF56112">
    <property type="entry name" value="Protein kinase-like (PK-like)"/>
    <property type="match status" value="1"/>
</dbReference>
<dbReference type="Gene3D" id="1.10.510.10">
    <property type="entry name" value="Transferase(Phosphotransferase) domain 1"/>
    <property type="match status" value="1"/>
</dbReference>
<dbReference type="InterPro" id="IPR008271">
    <property type="entry name" value="Ser/Thr_kinase_AS"/>
</dbReference>
<dbReference type="GO" id="GO:0002181">
    <property type="term" value="P:cytoplasmic translation"/>
    <property type="evidence" value="ECO:0007669"/>
    <property type="project" value="TreeGrafter"/>
</dbReference>
<evidence type="ECO:0000256" key="2">
    <source>
        <dbReference type="ARBA" id="ARBA00022980"/>
    </source>
</evidence>
<dbReference type="FunFam" id="3.90.930.12:FF:000004">
    <property type="entry name" value="60S ribosomal protein L9"/>
    <property type="match status" value="1"/>
</dbReference>
<dbReference type="InterPro" id="IPR000702">
    <property type="entry name" value="Ribosomal_uL6-like"/>
</dbReference>
<sequence length="507" mass="56868">MPRFPKRPHPYPLSPSLLLSLLSLPSCGLLHLLGFLLLMLSGFSVDSSAAFSPEIILIPLLFSLLVLGFGSSGLLLRRLHSWRLSSNAEGFSTRSFSSQRRIVRQPVKMKTILSSQTMDIPEGVTVKVNAKIVEVEGPRGKLTRNFKHLNLDFELIEGGKKLKVDAWFGSRKTTAAIRTSLSHIDNLIAGVTKGYRYKMRSHTEADKTFGFLMRDGYTFFAIDDDAGAGNAEMLAFLERLREAYENAHRKGKIDGEVLNWVLRVGSGGKPRNGSKNDGALKIEAFPGSPGGVISMSRSLSSRLTGQQRATKLWWRRVKIVAAVDVLLCLTMLAIWLVVNVSHVIHDLSFGPKYPGIHNPLDGTARILDDTSGTFKYYIKNTSFRLLFQRNTDTSLKKCCLQTSFLSQNTLCQCVTLIGHGQVNILMYQLCKGISFCHGHGVLHRDLKPHNLLMDRKTMMLKVADLGLSRAFTIPLKKYTHEFTNLKYSRVEIDEVRFEWAECMLDYI</sequence>
<organism evidence="6 7">
    <name type="scientific">Zingiber officinale</name>
    <name type="common">Ginger</name>
    <name type="synonym">Amomum zingiber</name>
    <dbReference type="NCBI Taxonomy" id="94328"/>
    <lineage>
        <taxon>Eukaryota</taxon>
        <taxon>Viridiplantae</taxon>
        <taxon>Streptophyta</taxon>
        <taxon>Embryophyta</taxon>
        <taxon>Tracheophyta</taxon>
        <taxon>Spermatophyta</taxon>
        <taxon>Magnoliopsida</taxon>
        <taxon>Liliopsida</taxon>
        <taxon>Zingiberales</taxon>
        <taxon>Zingiberaceae</taxon>
        <taxon>Zingiber</taxon>
    </lineage>
</organism>
<comment type="similarity">
    <text evidence="1">Belongs to the universal ribosomal protein uL6 family.</text>
</comment>
<evidence type="ECO:0000256" key="4">
    <source>
        <dbReference type="SAM" id="Phobius"/>
    </source>
</evidence>
<dbReference type="Pfam" id="PF00069">
    <property type="entry name" value="Pkinase"/>
    <property type="match status" value="1"/>
</dbReference>
<dbReference type="InterPro" id="IPR011009">
    <property type="entry name" value="Kinase-like_dom_sf"/>
</dbReference>
<evidence type="ECO:0000256" key="3">
    <source>
        <dbReference type="ARBA" id="ARBA00023274"/>
    </source>
</evidence>
<dbReference type="InterPro" id="IPR000719">
    <property type="entry name" value="Prot_kinase_dom"/>
</dbReference>
<dbReference type="Gene3D" id="3.90.930.12">
    <property type="entry name" value="Ribosomal protein L6, alpha-beta domain"/>
    <property type="match status" value="1"/>
</dbReference>
<feature type="transmembrane region" description="Helical" evidence="4">
    <location>
        <begin position="21"/>
        <end position="43"/>
    </location>
</feature>
<dbReference type="InterPro" id="IPR036789">
    <property type="entry name" value="Ribosomal_uL6-like_a/b-dom_sf"/>
</dbReference>
<dbReference type="AlphaFoldDB" id="A0A8J5KKH0"/>
<dbReference type="Gene3D" id="3.30.200.20">
    <property type="entry name" value="Phosphorylase Kinase, domain 1"/>
    <property type="match status" value="1"/>
</dbReference>
<dbReference type="EMBL" id="JACMSC010000015">
    <property type="protein sequence ID" value="KAG6487038.1"/>
    <property type="molecule type" value="Genomic_DNA"/>
</dbReference>
<dbReference type="GO" id="GO:0003735">
    <property type="term" value="F:structural constituent of ribosome"/>
    <property type="evidence" value="ECO:0007669"/>
    <property type="project" value="InterPro"/>
</dbReference>